<comment type="caution">
    <text evidence="2">The sequence shown here is derived from an EMBL/GenBank/DDBJ whole genome shotgun (WGS) entry which is preliminary data.</text>
</comment>
<sequence>MYFGFGGSVEETAVEAIKHALKALRERHLLEEGAHGPAFIALSKPFPSEGFEWKEKAENLEAELQQCYRAQSQLSEQLVVEVTESRAAKTSLQEKGGVIENLKSEITQIREESSKLKDDLDEKTKALELVIDEN</sequence>
<evidence type="ECO:0000313" key="3">
    <source>
        <dbReference type="Proteomes" id="UP001370490"/>
    </source>
</evidence>
<reference evidence="2 3" key="1">
    <citation type="submission" date="2023-12" db="EMBL/GenBank/DDBJ databases">
        <title>A high-quality genome assembly for Dillenia turbinata (Dilleniales).</title>
        <authorList>
            <person name="Chanderbali A."/>
        </authorList>
    </citation>
    <scope>NUCLEOTIDE SEQUENCE [LARGE SCALE GENOMIC DNA]</scope>
    <source>
        <strain evidence="2">LSX21</strain>
        <tissue evidence="2">Leaf</tissue>
    </source>
</reference>
<dbReference type="Proteomes" id="UP001370490">
    <property type="component" value="Unassembled WGS sequence"/>
</dbReference>
<gene>
    <name evidence="2" type="ORF">RJ641_009080</name>
</gene>
<proteinExistence type="predicted"/>
<keyword evidence="1" id="KW-0175">Coiled coil</keyword>
<organism evidence="2 3">
    <name type="scientific">Dillenia turbinata</name>
    <dbReference type="NCBI Taxonomy" id="194707"/>
    <lineage>
        <taxon>Eukaryota</taxon>
        <taxon>Viridiplantae</taxon>
        <taxon>Streptophyta</taxon>
        <taxon>Embryophyta</taxon>
        <taxon>Tracheophyta</taxon>
        <taxon>Spermatophyta</taxon>
        <taxon>Magnoliopsida</taxon>
        <taxon>eudicotyledons</taxon>
        <taxon>Gunneridae</taxon>
        <taxon>Pentapetalae</taxon>
        <taxon>Dilleniales</taxon>
        <taxon>Dilleniaceae</taxon>
        <taxon>Dillenia</taxon>
    </lineage>
</organism>
<dbReference type="InterPro" id="IPR045160">
    <property type="entry name" value="ATG16"/>
</dbReference>
<accession>A0AAN8V4H2</accession>
<name>A0AAN8V4H2_9MAGN</name>
<keyword evidence="3" id="KW-1185">Reference proteome</keyword>
<dbReference type="EMBL" id="JBAMMX010000016">
    <property type="protein sequence ID" value="KAK6924754.1"/>
    <property type="molecule type" value="Genomic_DNA"/>
</dbReference>
<dbReference type="PANTHER" id="PTHR19878:SF8">
    <property type="entry name" value="AUTOPHAGY-RELATED 16, ISOFORM F"/>
    <property type="match status" value="1"/>
</dbReference>
<feature type="coiled-coil region" evidence="1">
    <location>
        <begin position="57"/>
        <end position="126"/>
    </location>
</feature>
<evidence type="ECO:0000256" key="1">
    <source>
        <dbReference type="SAM" id="Coils"/>
    </source>
</evidence>
<dbReference type="GO" id="GO:0000045">
    <property type="term" value="P:autophagosome assembly"/>
    <property type="evidence" value="ECO:0007669"/>
    <property type="project" value="InterPro"/>
</dbReference>
<evidence type="ECO:0000313" key="2">
    <source>
        <dbReference type="EMBL" id="KAK6924754.1"/>
    </source>
</evidence>
<protein>
    <submittedName>
        <fullName evidence="2">Uncharacterized protein</fullName>
    </submittedName>
</protein>
<dbReference type="AlphaFoldDB" id="A0AAN8V4H2"/>
<dbReference type="PANTHER" id="PTHR19878">
    <property type="entry name" value="AUTOPHAGY PROTEIN 16-LIKE"/>
    <property type="match status" value="1"/>
</dbReference>